<gene>
    <name evidence="2" type="ORF">F383_27285</name>
</gene>
<reference evidence="3" key="1">
    <citation type="submission" date="2014-09" db="EMBL/GenBank/DDBJ databases">
        <authorList>
            <person name="Mudge J."/>
            <person name="Ramaraj T."/>
            <person name="Lindquist I.E."/>
            <person name="Bharti A.K."/>
            <person name="Sundararajan A."/>
            <person name="Cameron C.T."/>
            <person name="Woodward J.E."/>
            <person name="May G.D."/>
            <person name="Brubaker C."/>
            <person name="Broadhvest J."/>
            <person name="Wilkins T.A."/>
        </authorList>
    </citation>
    <scope>NUCLEOTIDE SEQUENCE</scope>
    <source>
        <strain evidence="3">cv. AKA8401</strain>
    </source>
</reference>
<dbReference type="Proteomes" id="UP000032142">
    <property type="component" value="Unassembled WGS sequence"/>
</dbReference>
<keyword evidence="1" id="KW-1133">Transmembrane helix</keyword>
<sequence>MFICIWLTKLLKVYFVCDHHHAIKPYYGTLKMYILKYGMYRLEVVGLCFVMYISSHVIWLVCV</sequence>
<protein>
    <submittedName>
        <fullName evidence="2">Uncharacterized protein</fullName>
    </submittedName>
</protein>
<proteinExistence type="predicted"/>
<accession>A0A0B0PDE1</accession>
<dbReference type="EMBL" id="KN418494">
    <property type="protein sequence ID" value="KHG21421.1"/>
    <property type="molecule type" value="Genomic_DNA"/>
</dbReference>
<feature type="transmembrane region" description="Helical" evidence="1">
    <location>
        <begin position="40"/>
        <end position="61"/>
    </location>
</feature>
<keyword evidence="1" id="KW-0812">Transmembrane</keyword>
<evidence type="ECO:0000313" key="2">
    <source>
        <dbReference type="EMBL" id="KHG21421.1"/>
    </source>
</evidence>
<evidence type="ECO:0000256" key="1">
    <source>
        <dbReference type="SAM" id="Phobius"/>
    </source>
</evidence>
<dbReference type="AlphaFoldDB" id="A0A0B0PDE1"/>
<keyword evidence="3" id="KW-1185">Reference proteome</keyword>
<name>A0A0B0PDE1_GOSAR</name>
<organism evidence="2 3">
    <name type="scientific">Gossypium arboreum</name>
    <name type="common">Tree cotton</name>
    <name type="synonym">Gossypium nanking</name>
    <dbReference type="NCBI Taxonomy" id="29729"/>
    <lineage>
        <taxon>Eukaryota</taxon>
        <taxon>Viridiplantae</taxon>
        <taxon>Streptophyta</taxon>
        <taxon>Embryophyta</taxon>
        <taxon>Tracheophyta</taxon>
        <taxon>Spermatophyta</taxon>
        <taxon>Magnoliopsida</taxon>
        <taxon>eudicotyledons</taxon>
        <taxon>Gunneridae</taxon>
        <taxon>Pentapetalae</taxon>
        <taxon>rosids</taxon>
        <taxon>malvids</taxon>
        <taxon>Malvales</taxon>
        <taxon>Malvaceae</taxon>
        <taxon>Malvoideae</taxon>
        <taxon>Gossypium</taxon>
    </lineage>
</organism>
<evidence type="ECO:0000313" key="3">
    <source>
        <dbReference type="Proteomes" id="UP000032142"/>
    </source>
</evidence>
<keyword evidence="1" id="KW-0472">Membrane</keyword>